<feature type="non-terminal residue" evidence="8">
    <location>
        <position position="163"/>
    </location>
</feature>
<evidence type="ECO:0000259" key="7">
    <source>
        <dbReference type="Pfam" id="PF01061"/>
    </source>
</evidence>
<feature type="non-terminal residue" evidence="8">
    <location>
        <position position="1"/>
    </location>
</feature>
<dbReference type="AlphaFoldDB" id="T1ANP4"/>
<feature type="region of interest" description="Disordered" evidence="5">
    <location>
        <begin position="135"/>
        <end position="163"/>
    </location>
</feature>
<evidence type="ECO:0000256" key="4">
    <source>
        <dbReference type="ARBA" id="ARBA00023136"/>
    </source>
</evidence>
<keyword evidence="3 6" id="KW-1133">Transmembrane helix</keyword>
<comment type="subcellular location">
    <subcellularLocation>
        <location evidence="1">Membrane</location>
        <topology evidence="1">Multi-pass membrane protein</topology>
    </subcellularLocation>
</comment>
<accession>T1ANP4</accession>
<reference evidence="8" key="1">
    <citation type="submission" date="2013-08" db="EMBL/GenBank/DDBJ databases">
        <authorList>
            <person name="Mendez C."/>
            <person name="Richter M."/>
            <person name="Ferrer M."/>
            <person name="Sanchez J."/>
        </authorList>
    </citation>
    <scope>NUCLEOTIDE SEQUENCE</scope>
</reference>
<keyword evidence="2 6" id="KW-0812">Transmembrane</keyword>
<evidence type="ECO:0000256" key="3">
    <source>
        <dbReference type="ARBA" id="ARBA00022989"/>
    </source>
</evidence>
<keyword evidence="4 6" id="KW-0472">Membrane</keyword>
<name>T1ANP4_9ZZZZ</name>
<sequence length="163" mass="17535">FVPGMIATTMITGAVLAARILWLDRRFSMVEQLLSGPYERLDYIGALLLTTLLFSLVGVAILVLVALPLLGLHSLTAEGLLVVLGTVALGATFFGGALISLAARTRSSTLFFTVQSLLLIFRLFTSPPCTIPLPGARRPRSDLPSTSTHSLTRPKSFETPFSF</sequence>
<reference evidence="8" key="2">
    <citation type="journal article" date="2014" name="ISME J.">
        <title>Microbial stratification in low pH oxic and suboxic macroscopic growths along an acid mine drainage.</title>
        <authorList>
            <person name="Mendez-Garcia C."/>
            <person name="Mesa V."/>
            <person name="Sprenger R.R."/>
            <person name="Richter M."/>
            <person name="Diez M.S."/>
            <person name="Solano J."/>
            <person name="Bargiela R."/>
            <person name="Golyshina O.V."/>
            <person name="Manteca A."/>
            <person name="Ramos J.L."/>
            <person name="Gallego J.R."/>
            <person name="Llorente I."/>
            <person name="Martins Dos Santos V.A."/>
            <person name="Jensen O.N."/>
            <person name="Pelaez A.I."/>
            <person name="Sanchez J."/>
            <person name="Ferrer M."/>
        </authorList>
    </citation>
    <scope>NUCLEOTIDE SEQUENCE</scope>
</reference>
<evidence type="ECO:0000256" key="6">
    <source>
        <dbReference type="SAM" id="Phobius"/>
    </source>
</evidence>
<dbReference type="GO" id="GO:0140359">
    <property type="term" value="F:ABC-type transporter activity"/>
    <property type="evidence" value="ECO:0007669"/>
    <property type="project" value="InterPro"/>
</dbReference>
<dbReference type="EMBL" id="AUZZ01007063">
    <property type="protein sequence ID" value="EQD43685.1"/>
    <property type="molecule type" value="Genomic_DNA"/>
</dbReference>
<evidence type="ECO:0000313" key="8">
    <source>
        <dbReference type="EMBL" id="EQD43685.1"/>
    </source>
</evidence>
<comment type="caution">
    <text evidence="8">The sequence shown here is derived from an EMBL/GenBank/DDBJ whole genome shotgun (WGS) entry which is preliminary data.</text>
</comment>
<feature type="transmembrane region" description="Helical" evidence="6">
    <location>
        <begin position="43"/>
        <end position="67"/>
    </location>
</feature>
<organism evidence="8">
    <name type="scientific">mine drainage metagenome</name>
    <dbReference type="NCBI Taxonomy" id="410659"/>
    <lineage>
        <taxon>unclassified sequences</taxon>
        <taxon>metagenomes</taxon>
        <taxon>ecological metagenomes</taxon>
    </lineage>
</organism>
<dbReference type="InterPro" id="IPR013525">
    <property type="entry name" value="ABC2_TM"/>
</dbReference>
<feature type="transmembrane region" description="Helical" evidence="6">
    <location>
        <begin position="6"/>
        <end position="22"/>
    </location>
</feature>
<evidence type="ECO:0000256" key="5">
    <source>
        <dbReference type="SAM" id="MobiDB-lite"/>
    </source>
</evidence>
<evidence type="ECO:0000256" key="2">
    <source>
        <dbReference type="ARBA" id="ARBA00022692"/>
    </source>
</evidence>
<feature type="domain" description="ABC-2 type transporter transmembrane" evidence="7">
    <location>
        <begin position="3"/>
        <end position="127"/>
    </location>
</feature>
<proteinExistence type="predicted"/>
<protein>
    <submittedName>
        <fullName evidence="8">Membrane protein</fullName>
    </submittedName>
</protein>
<dbReference type="Pfam" id="PF01061">
    <property type="entry name" value="ABC2_membrane"/>
    <property type="match status" value="1"/>
</dbReference>
<evidence type="ECO:0000256" key="1">
    <source>
        <dbReference type="ARBA" id="ARBA00004141"/>
    </source>
</evidence>
<feature type="compositionally biased region" description="Polar residues" evidence="5">
    <location>
        <begin position="143"/>
        <end position="163"/>
    </location>
</feature>
<dbReference type="GO" id="GO:0016020">
    <property type="term" value="C:membrane"/>
    <property type="evidence" value="ECO:0007669"/>
    <property type="project" value="UniProtKB-SubCell"/>
</dbReference>
<feature type="transmembrane region" description="Helical" evidence="6">
    <location>
        <begin position="79"/>
        <end position="101"/>
    </location>
</feature>
<gene>
    <name evidence="8" type="ORF">B2A_09769</name>
</gene>